<dbReference type="InterPro" id="IPR006683">
    <property type="entry name" value="Thioestr_dom"/>
</dbReference>
<comment type="similarity">
    <text evidence="1">Belongs to the thioesterase PaaI family.</text>
</comment>
<evidence type="ECO:0000256" key="1">
    <source>
        <dbReference type="ARBA" id="ARBA00008324"/>
    </source>
</evidence>
<dbReference type="RefSeq" id="WP_146917489.1">
    <property type="nucleotide sequence ID" value="NZ_CP042430.1"/>
</dbReference>
<accession>A0A5B8U2R1</accession>
<keyword evidence="5" id="KW-1185">Reference proteome</keyword>
<dbReference type="Gene3D" id="3.10.129.10">
    <property type="entry name" value="Hotdog Thioesterase"/>
    <property type="match status" value="1"/>
</dbReference>
<dbReference type="EMBL" id="CP042430">
    <property type="protein sequence ID" value="QEC47250.1"/>
    <property type="molecule type" value="Genomic_DNA"/>
</dbReference>
<evidence type="ECO:0000259" key="3">
    <source>
        <dbReference type="Pfam" id="PF03061"/>
    </source>
</evidence>
<feature type="domain" description="Thioesterase" evidence="3">
    <location>
        <begin position="50"/>
        <end position="124"/>
    </location>
</feature>
<evidence type="ECO:0000313" key="5">
    <source>
        <dbReference type="Proteomes" id="UP000321805"/>
    </source>
</evidence>
<dbReference type="Proteomes" id="UP000321805">
    <property type="component" value="Chromosome"/>
</dbReference>
<dbReference type="GO" id="GO:0047617">
    <property type="term" value="F:fatty acyl-CoA hydrolase activity"/>
    <property type="evidence" value="ECO:0007669"/>
    <property type="project" value="InterPro"/>
</dbReference>
<reference evidence="4 5" key="1">
    <citation type="journal article" date="2018" name="J. Microbiol.">
        <title>Baekduia soli gen. nov., sp. nov., a novel bacterium isolated from the soil of Baekdu Mountain and proposal of a novel family name, Baekduiaceae fam. nov.</title>
        <authorList>
            <person name="An D.S."/>
            <person name="Siddiqi M.Z."/>
            <person name="Kim K.H."/>
            <person name="Yu H.S."/>
            <person name="Im W.T."/>
        </authorList>
    </citation>
    <scope>NUCLEOTIDE SEQUENCE [LARGE SCALE GENOMIC DNA]</scope>
    <source>
        <strain evidence="4 5">BR7-21</strain>
    </source>
</reference>
<dbReference type="InterPro" id="IPR003736">
    <property type="entry name" value="PAAI_dom"/>
</dbReference>
<sequence>MPGTEMADDDDPRFGPGPFAGLLGFRILHADRDGATVEADPGPEHGNRIGIVHGGFLSALLDTTTGWAVQAHLPPGIGAPHVQMSIQYVRAAATGATLSCRGRCVSAGRSICSAEAEITQGDRVIARAVTSHAVLQAS</sequence>
<dbReference type="NCBIfam" id="TIGR00369">
    <property type="entry name" value="unchar_dom_1"/>
    <property type="match status" value="1"/>
</dbReference>
<name>A0A5B8U2R1_9ACTN</name>
<dbReference type="Pfam" id="PF03061">
    <property type="entry name" value="4HBT"/>
    <property type="match status" value="1"/>
</dbReference>
<dbReference type="PANTHER" id="PTHR21660">
    <property type="entry name" value="THIOESTERASE SUPERFAMILY MEMBER-RELATED"/>
    <property type="match status" value="1"/>
</dbReference>
<evidence type="ECO:0000256" key="2">
    <source>
        <dbReference type="ARBA" id="ARBA00022801"/>
    </source>
</evidence>
<dbReference type="KEGG" id="bsol:FSW04_06365"/>
<evidence type="ECO:0000313" key="4">
    <source>
        <dbReference type="EMBL" id="QEC47250.1"/>
    </source>
</evidence>
<dbReference type="SUPFAM" id="SSF54637">
    <property type="entry name" value="Thioesterase/thiol ester dehydrase-isomerase"/>
    <property type="match status" value="1"/>
</dbReference>
<dbReference type="InterPro" id="IPR029069">
    <property type="entry name" value="HotDog_dom_sf"/>
</dbReference>
<proteinExistence type="inferred from homology"/>
<keyword evidence="2" id="KW-0378">Hydrolase</keyword>
<dbReference type="AlphaFoldDB" id="A0A5B8U2R1"/>
<dbReference type="PANTHER" id="PTHR21660:SF1">
    <property type="entry name" value="ACYL-COENZYME A THIOESTERASE 13"/>
    <property type="match status" value="1"/>
</dbReference>
<protein>
    <submittedName>
        <fullName evidence="4">PaaI family thioesterase</fullName>
    </submittedName>
</protein>
<dbReference type="InterPro" id="IPR039298">
    <property type="entry name" value="ACOT13"/>
</dbReference>
<organism evidence="4 5">
    <name type="scientific">Baekduia soli</name>
    <dbReference type="NCBI Taxonomy" id="496014"/>
    <lineage>
        <taxon>Bacteria</taxon>
        <taxon>Bacillati</taxon>
        <taxon>Actinomycetota</taxon>
        <taxon>Thermoleophilia</taxon>
        <taxon>Solirubrobacterales</taxon>
        <taxon>Baekduiaceae</taxon>
        <taxon>Baekduia</taxon>
    </lineage>
</organism>
<dbReference type="OrthoDB" id="9813282at2"/>
<dbReference type="CDD" id="cd03443">
    <property type="entry name" value="PaaI_thioesterase"/>
    <property type="match status" value="1"/>
</dbReference>
<gene>
    <name evidence="4" type="ORF">FSW04_06365</name>
</gene>